<evidence type="ECO:0000313" key="1">
    <source>
        <dbReference type="EMBL" id="DAE09751.1"/>
    </source>
</evidence>
<accession>A0A8S5PRH3</accession>
<protein>
    <submittedName>
        <fullName evidence="1">Uncharacterized protein</fullName>
    </submittedName>
</protein>
<organism evidence="1">
    <name type="scientific">Caudovirales sp. ctem730</name>
    <dbReference type="NCBI Taxonomy" id="2825770"/>
    <lineage>
        <taxon>Viruses</taxon>
        <taxon>Duplodnaviria</taxon>
        <taxon>Heunggongvirae</taxon>
        <taxon>Uroviricota</taxon>
        <taxon>Caudoviricetes</taxon>
    </lineage>
</organism>
<name>A0A8S5PRH3_9CAUD</name>
<reference evidence="1" key="1">
    <citation type="journal article" date="2021" name="Proc. Natl. Acad. Sci. U.S.A.">
        <title>A Catalog of Tens of Thousands of Viruses from Human Metagenomes Reveals Hidden Associations with Chronic Diseases.</title>
        <authorList>
            <person name="Tisza M.J."/>
            <person name="Buck C.B."/>
        </authorList>
    </citation>
    <scope>NUCLEOTIDE SEQUENCE</scope>
    <source>
        <strain evidence="1">Ctem730</strain>
    </source>
</reference>
<proteinExistence type="predicted"/>
<dbReference type="EMBL" id="BK015492">
    <property type="protein sequence ID" value="DAE09751.1"/>
    <property type="molecule type" value="Genomic_DNA"/>
</dbReference>
<sequence length="111" mass="12538">MTPVKHNLSAIKGEYITLTIGYNGTVEAEDLFSCVRKFAQDERYRAKFNIEVSKDNLTADESCRIILSLDTNELHAGRYAWDLFIWAGSRPIKCLIKGQLTILEGVSNRGK</sequence>